<dbReference type="Proteomes" id="UP000229740">
    <property type="component" value="Unassembled WGS sequence"/>
</dbReference>
<keyword evidence="1" id="KW-0812">Transmembrane</keyword>
<reference evidence="3 4" key="1">
    <citation type="submission" date="2017-10" db="EMBL/GenBank/DDBJ databases">
        <title>Novel microbial diversity and functional potential in the marine mammal oral microbiome.</title>
        <authorList>
            <person name="Dudek N.K."/>
            <person name="Sun C.L."/>
            <person name="Burstein D."/>
            <person name="Kantor R.S."/>
            <person name="Aliaga Goltsman D.S."/>
            <person name="Bik E.M."/>
            <person name="Thomas B.C."/>
            <person name="Banfield J.F."/>
            <person name="Relman D.A."/>
        </authorList>
    </citation>
    <scope>NUCLEOTIDE SEQUENCE [LARGE SCALE GENOMIC DNA]</scope>
    <source>
        <strain evidence="3">DOLZORAL124_49_17</strain>
    </source>
</reference>
<evidence type="ECO:0000256" key="1">
    <source>
        <dbReference type="SAM" id="Phobius"/>
    </source>
</evidence>
<organism evidence="3 4">
    <name type="scientific">candidate division KSB3 bacterium</name>
    <dbReference type="NCBI Taxonomy" id="2044937"/>
    <lineage>
        <taxon>Bacteria</taxon>
        <taxon>candidate division KSB3</taxon>
    </lineage>
</organism>
<feature type="chain" id="PRO_5013929352" description="Tetratricopeptide repeat protein" evidence="2">
    <location>
        <begin position="21"/>
        <end position="642"/>
    </location>
</feature>
<name>A0A2G6E146_9BACT</name>
<keyword evidence="1" id="KW-0472">Membrane</keyword>
<proteinExistence type="predicted"/>
<evidence type="ECO:0000313" key="4">
    <source>
        <dbReference type="Proteomes" id="UP000229740"/>
    </source>
</evidence>
<keyword evidence="1" id="KW-1133">Transmembrane helix</keyword>
<dbReference type="SUPFAM" id="SSF48452">
    <property type="entry name" value="TPR-like"/>
    <property type="match status" value="1"/>
</dbReference>
<feature type="transmembrane region" description="Helical" evidence="1">
    <location>
        <begin position="158"/>
        <end position="182"/>
    </location>
</feature>
<gene>
    <name evidence="3" type="ORF">CSB45_14375</name>
</gene>
<comment type="caution">
    <text evidence="3">The sequence shown here is derived from an EMBL/GenBank/DDBJ whole genome shotgun (WGS) entry which is preliminary data.</text>
</comment>
<feature type="transmembrane region" description="Helical" evidence="1">
    <location>
        <begin position="580"/>
        <end position="601"/>
    </location>
</feature>
<sequence>MTGVILLLMLFAVPSLQAQAPQVTSAELSLQLSEVNALWFRSLDSLKNGDFEAGLRDLEDLNFKKLQLGLHNLSDYSHVLIREALKIREQGSSAYAKRLLEAAQKLSPDLPAVYFAAIAWHVKERDFDVYAITKALWKGCVLKLTSPSILISYVSKGLLLLLITGVFTSMSFIVFSFIYYYRAVFFYVKEKLPVEIPLLAVQVVGWILIAAVTLGLGIAWGLLLLGFFLIWHLDLSAKWILQSIFVFAAMLALLLIVLGITYSTHDAEYFHALSQLGDGEFSPRSIAVLQQQLRDHPEDSYAIFALGFIAQQNGLLEEALEAYSMLPRDFADWPRAQNNLANIYQHYYRQSGERSWYQKAEDAYDNAIRNTPKFFEGHYNYAQLYLLDNQSENAGDEIKKARALDYERYTLYSQYVKDGIMTIDAPLSTIGLIKRLSYQDFSKKGLVLAGAMWAGWSRFPDPWIFSIASAVLLLVSFMFGVRKKGQKARVQYCHMCGDPYLLKQPRKKKGQEETRKRDLFCLQCRYIFKKKTVVKPEKRAAKVKQIQLRQKMRALIVKLLSLCVPGSGQIYSGYPLKGTLIAGLFSLGAAYYLLRMVLHFGLEYPGSRGEHSWIALIFFGVLLVGTYLFNVYDISKLSPKNQ</sequence>
<evidence type="ECO:0008006" key="5">
    <source>
        <dbReference type="Google" id="ProtNLM"/>
    </source>
</evidence>
<dbReference type="EMBL" id="PDPS01000043">
    <property type="protein sequence ID" value="PID55795.1"/>
    <property type="molecule type" value="Genomic_DNA"/>
</dbReference>
<dbReference type="InterPro" id="IPR011990">
    <property type="entry name" value="TPR-like_helical_dom_sf"/>
</dbReference>
<keyword evidence="2" id="KW-0732">Signal</keyword>
<feature type="transmembrane region" description="Helical" evidence="1">
    <location>
        <begin position="463"/>
        <end position="481"/>
    </location>
</feature>
<feature type="transmembrane region" description="Helical" evidence="1">
    <location>
        <begin position="613"/>
        <end position="632"/>
    </location>
</feature>
<protein>
    <recommendedName>
        <fullName evidence="5">Tetratricopeptide repeat protein</fullName>
    </recommendedName>
</protein>
<evidence type="ECO:0000313" key="3">
    <source>
        <dbReference type="EMBL" id="PID55795.1"/>
    </source>
</evidence>
<evidence type="ECO:0000256" key="2">
    <source>
        <dbReference type="SAM" id="SignalP"/>
    </source>
</evidence>
<feature type="transmembrane region" description="Helical" evidence="1">
    <location>
        <begin position="203"/>
        <end position="233"/>
    </location>
</feature>
<feature type="transmembrane region" description="Helical" evidence="1">
    <location>
        <begin position="239"/>
        <end position="262"/>
    </location>
</feature>
<feature type="signal peptide" evidence="2">
    <location>
        <begin position="1"/>
        <end position="20"/>
    </location>
</feature>
<dbReference type="AlphaFoldDB" id="A0A2G6E146"/>
<dbReference type="Gene3D" id="1.25.40.10">
    <property type="entry name" value="Tetratricopeptide repeat domain"/>
    <property type="match status" value="1"/>
</dbReference>
<accession>A0A2G6E146</accession>